<dbReference type="PANTHER" id="PTHR15535">
    <property type="entry name" value="TRANSMEMBRANE PROTEIN 2-RELATED"/>
    <property type="match status" value="1"/>
</dbReference>
<accession>A0A3S0ZIY0</accession>
<gene>
    <name evidence="2" type="ORF">EGW08_016456</name>
</gene>
<dbReference type="Proteomes" id="UP000271974">
    <property type="component" value="Unassembled WGS sequence"/>
</dbReference>
<reference evidence="2 3" key="1">
    <citation type="submission" date="2019-01" db="EMBL/GenBank/DDBJ databases">
        <title>A draft genome assembly of the solar-powered sea slug Elysia chlorotica.</title>
        <authorList>
            <person name="Cai H."/>
            <person name="Li Q."/>
            <person name="Fang X."/>
            <person name="Li J."/>
            <person name="Curtis N.E."/>
            <person name="Altenburger A."/>
            <person name="Shibata T."/>
            <person name="Feng M."/>
            <person name="Maeda T."/>
            <person name="Schwartz J.A."/>
            <person name="Shigenobu S."/>
            <person name="Lundholm N."/>
            <person name="Nishiyama T."/>
            <person name="Yang H."/>
            <person name="Hasebe M."/>
            <person name="Li S."/>
            <person name="Pierce S.K."/>
            <person name="Wang J."/>
        </authorList>
    </citation>
    <scope>NUCLEOTIDE SEQUENCE [LARGE SCALE GENOMIC DNA]</scope>
    <source>
        <strain evidence="2">EC2010</strain>
        <tissue evidence="2">Whole organism of an adult</tissue>
    </source>
</reference>
<dbReference type="AlphaFoldDB" id="A0A3S0ZIY0"/>
<dbReference type="PROSITE" id="PS51484">
    <property type="entry name" value="G8"/>
    <property type="match status" value="1"/>
</dbReference>
<keyword evidence="3" id="KW-1185">Reference proteome</keyword>
<feature type="domain" description="G8" evidence="1">
    <location>
        <begin position="1"/>
        <end position="70"/>
    </location>
</feature>
<dbReference type="Pfam" id="PF10162">
    <property type="entry name" value="G8"/>
    <property type="match status" value="1"/>
</dbReference>
<dbReference type="InterPro" id="IPR052252">
    <property type="entry name" value="CEMIP/CEMIP2"/>
</dbReference>
<dbReference type="InterPro" id="IPR019316">
    <property type="entry name" value="G8_domain"/>
</dbReference>
<evidence type="ECO:0000313" key="2">
    <source>
        <dbReference type="EMBL" id="RUS75795.1"/>
    </source>
</evidence>
<name>A0A3S0ZIY0_ELYCH</name>
<organism evidence="2 3">
    <name type="scientific">Elysia chlorotica</name>
    <name type="common">Eastern emerald elysia</name>
    <name type="synonym">Sea slug</name>
    <dbReference type="NCBI Taxonomy" id="188477"/>
    <lineage>
        <taxon>Eukaryota</taxon>
        <taxon>Metazoa</taxon>
        <taxon>Spiralia</taxon>
        <taxon>Lophotrochozoa</taxon>
        <taxon>Mollusca</taxon>
        <taxon>Gastropoda</taxon>
        <taxon>Heterobranchia</taxon>
        <taxon>Euthyneura</taxon>
        <taxon>Panpulmonata</taxon>
        <taxon>Sacoglossa</taxon>
        <taxon>Placobranchoidea</taxon>
        <taxon>Plakobranchidae</taxon>
        <taxon>Elysia</taxon>
    </lineage>
</organism>
<evidence type="ECO:0000313" key="3">
    <source>
        <dbReference type="Proteomes" id="UP000271974"/>
    </source>
</evidence>
<feature type="non-terminal residue" evidence="2">
    <location>
        <position position="139"/>
    </location>
</feature>
<dbReference type="STRING" id="188477.A0A3S0ZIY0"/>
<sequence>METSYVLVNGEFHIGSEECPFEKTADIFLYGKSNAAETVPGFGRKFIGATQGSKLEIHGKPKQSWTKLVETINPVKKDSCGYVYDSRDQNLGTKLGLHIHVWNFDGSLYDSHQYPTAGESAFKKSKNMYNYIEAIPVGK</sequence>
<evidence type="ECO:0000259" key="1">
    <source>
        <dbReference type="PROSITE" id="PS51484"/>
    </source>
</evidence>
<comment type="caution">
    <text evidence="2">The sequence shown here is derived from an EMBL/GenBank/DDBJ whole genome shotgun (WGS) entry which is preliminary data.</text>
</comment>
<dbReference type="EMBL" id="RQTK01000711">
    <property type="protein sequence ID" value="RUS75795.1"/>
    <property type="molecule type" value="Genomic_DNA"/>
</dbReference>
<dbReference type="PANTHER" id="PTHR15535:SF17">
    <property type="entry name" value="TRANSMEMBRANE PROTEIN"/>
    <property type="match status" value="1"/>
</dbReference>
<dbReference type="OrthoDB" id="120976at2759"/>
<proteinExistence type="predicted"/>
<protein>
    <recommendedName>
        <fullName evidence="1">G8 domain-containing protein</fullName>
    </recommendedName>
</protein>